<comment type="caution">
    <text evidence="1">The sequence shown here is derived from an EMBL/GenBank/DDBJ whole genome shotgun (WGS) entry which is preliminary data.</text>
</comment>
<dbReference type="EMBL" id="BJLD01000006">
    <property type="protein sequence ID" value="GEA44468.1"/>
    <property type="molecule type" value="Genomic_DNA"/>
</dbReference>
<dbReference type="EMBL" id="BJLD01000002">
    <property type="protein sequence ID" value="GEA43570.1"/>
    <property type="molecule type" value="Genomic_DNA"/>
</dbReference>
<protein>
    <submittedName>
        <fullName evidence="1">Uncharacterized protein</fullName>
    </submittedName>
</protein>
<evidence type="ECO:0000313" key="1">
    <source>
        <dbReference type="EMBL" id="GEA43570.1"/>
    </source>
</evidence>
<proteinExistence type="predicted"/>
<dbReference type="AlphaFoldDB" id="A0ABC9ZNA5"/>
<name>A0ABC9ZNA5_CORST</name>
<reference evidence="1 3" key="1">
    <citation type="submission" date="2019-06" db="EMBL/GenBank/DDBJ databases">
        <title>Draft genome sequence of Corynebacterium striatum NBRC 15291.</title>
        <authorList>
            <person name="Miura T."/>
            <person name="Furukawa M."/>
            <person name="Shimamura M."/>
            <person name="Ohyama Y."/>
            <person name="Yamazoe A."/>
            <person name="Kawasaki H."/>
        </authorList>
    </citation>
    <scope>NUCLEOTIDE SEQUENCE [LARGE SCALE GENOMIC DNA]</scope>
    <source>
        <strain evidence="1 3">NBRC 15291</strain>
    </source>
</reference>
<organism evidence="1 3">
    <name type="scientific">Corynebacterium striatum</name>
    <dbReference type="NCBI Taxonomy" id="43770"/>
    <lineage>
        <taxon>Bacteria</taxon>
        <taxon>Bacillati</taxon>
        <taxon>Actinomycetota</taxon>
        <taxon>Actinomycetes</taxon>
        <taxon>Mycobacteriales</taxon>
        <taxon>Corynebacteriaceae</taxon>
        <taxon>Corynebacterium</taxon>
    </lineage>
</organism>
<sequence length="75" mass="8270">MVTELLSLRRISLNADTASSFSFAHDCDVCPSWHTQGLHTGIFAGPRQACRELALSTHSQPMSTPGYYMLSLERA</sequence>
<evidence type="ECO:0000313" key="3">
    <source>
        <dbReference type="Proteomes" id="UP000315234"/>
    </source>
</evidence>
<evidence type="ECO:0000313" key="2">
    <source>
        <dbReference type="EMBL" id="GEA44468.1"/>
    </source>
</evidence>
<accession>A0ABC9ZNA5</accession>
<dbReference type="Proteomes" id="UP000315234">
    <property type="component" value="Unassembled WGS sequence"/>
</dbReference>
<gene>
    <name evidence="1" type="ORF">Cst04h_17400</name>
    <name evidence="2" type="ORF">Cst04h_26380</name>
</gene>